<evidence type="ECO:0000256" key="2">
    <source>
        <dbReference type="ARBA" id="ARBA00004651"/>
    </source>
</evidence>
<comment type="catalytic activity">
    <reaction evidence="1">
        <text>ATP + protein L-histidine = ADP + protein N-phospho-L-histidine.</text>
        <dbReference type="EC" id="2.7.13.3"/>
    </reaction>
</comment>
<accession>A0A1Q9GAA4</accession>
<dbReference type="PANTHER" id="PTHR44936">
    <property type="entry name" value="SENSOR PROTEIN CREC"/>
    <property type="match status" value="1"/>
</dbReference>
<dbReference type="InterPro" id="IPR003594">
    <property type="entry name" value="HATPase_dom"/>
</dbReference>
<dbReference type="AlphaFoldDB" id="A0A1Q9GAA4"/>
<evidence type="ECO:0000256" key="3">
    <source>
        <dbReference type="ARBA" id="ARBA00012438"/>
    </source>
</evidence>
<dbReference type="Pfam" id="PF11884">
    <property type="entry name" value="DUF3404"/>
    <property type="match status" value="1"/>
</dbReference>
<keyword evidence="10" id="KW-0732">Signal</keyword>
<feature type="domain" description="Histidine kinase" evidence="11">
    <location>
        <begin position="281"/>
        <end position="475"/>
    </location>
</feature>
<keyword evidence="6" id="KW-0808">Transferase</keyword>
<keyword evidence="8" id="KW-0902">Two-component regulatory system</keyword>
<keyword evidence="13" id="KW-1185">Reference proteome</keyword>
<reference evidence="12 13" key="1">
    <citation type="submission" date="2016-09" db="EMBL/GenBank/DDBJ databases">
        <title>Photobacterium proteolyticum sp. nov. a protease producing bacterium isolated from ocean sediments of Laizhou Bay.</title>
        <authorList>
            <person name="Li Y."/>
        </authorList>
    </citation>
    <scope>NUCLEOTIDE SEQUENCE [LARGE SCALE GENOMIC DNA]</scope>
    <source>
        <strain evidence="12 13">13-12</strain>
    </source>
</reference>
<dbReference type="STRING" id="1903952.BIT28_03525"/>
<dbReference type="InterPro" id="IPR003661">
    <property type="entry name" value="HisK_dim/P_dom"/>
</dbReference>
<dbReference type="OrthoDB" id="5593498at2"/>
<dbReference type="InterPro" id="IPR021821">
    <property type="entry name" value="VxrA_SD"/>
</dbReference>
<keyword evidence="9" id="KW-0812">Transmembrane</keyword>
<evidence type="ECO:0000256" key="10">
    <source>
        <dbReference type="SAM" id="SignalP"/>
    </source>
</evidence>
<evidence type="ECO:0000256" key="6">
    <source>
        <dbReference type="ARBA" id="ARBA00022679"/>
    </source>
</evidence>
<dbReference type="Gene3D" id="3.30.565.10">
    <property type="entry name" value="Histidine kinase-like ATPase, C-terminal domain"/>
    <property type="match status" value="1"/>
</dbReference>
<dbReference type="Pfam" id="PF00512">
    <property type="entry name" value="HisKA"/>
    <property type="match status" value="1"/>
</dbReference>
<dbReference type="InterPro" id="IPR005467">
    <property type="entry name" value="His_kinase_dom"/>
</dbReference>
<dbReference type="InterPro" id="IPR036097">
    <property type="entry name" value="HisK_dim/P_sf"/>
</dbReference>
<dbReference type="InterPro" id="IPR036890">
    <property type="entry name" value="HATPase_C_sf"/>
</dbReference>
<gene>
    <name evidence="12" type="ORF">BIT28_03525</name>
</gene>
<comment type="subcellular location">
    <subcellularLocation>
        <location evidence="2">Cell membrane</location>
        <topology evidence="2">Multi-pass membrane protein</topology>
    </subcellularLocation>
</comment>
<evidence type="ECO:0000313" key="13">
    <source>
        <dbReference type="Proteomes" id="UP000186905"/>
    </source>
</evidence>
<evidence type="ECO:0000256" key="8">
    <source>
        <dbReference type="ARBA" id="ARBA00023012"/>
    </source>
</evidence>
<keyword evidence="7 12" id="KW-0418">Kinase</keyword>
<evidence type="ECO:0000256" key="4">
    <source>
        <dbReference type="ARBA" id="ARBA00022475"/>
    </source>
</evidence>
<keyword evidence="4" id="KW-1003">Cell membrane</keyword>
<evidence type="ECO:0000313" key="12">
    <source>
        <dbReference type="EMBL" id="OLQ71245.1"/>
    </source>
</evidence>
<dbReference type="SMART" id="SM00388">
    <property type="entry name" value="HisKA"/>
    <property type="match status" value="1"/>
</dbReference>
<dbReference type="GO" id="GO:0005886">
    <property type="term" value="C:plasma membrane"/>
    <property type="evidence" value="ECO:0007669"/>
    <property type="project" value="UniProtKB-SubCell"/>
</dbReference>
<evidence type="ECO:0000259" key="11">
    <source>
        <dbReference type="PROSITE" id="PS50109"/>
    </source>
</evidence>
<dbReference type="InterPro" id="IPR050980">
    <property type="entry name" value="2C_sensor_his_kinase"/>
</dbReference>
<dbReference type="Pfam" id="PF02518">
    <property type="entry name" value="HATPase_c"/>
    <property type="match status" value="1"/>
</dbReference>
<dbReference type="SMART" id="SM00387">
    <property type="entry name" value="HATPase_c"/>
    <property type="match status" value="1"/>
</dbReference>
<dbReference type="EMBL" id="MJIL01000095">
    <property type="protein sequence ID" value="OLQ71245.1"/>
    <property type="molecule type" value="Genomic_DNA"/>
</dbReference>
<keyword evidence="9" id="KW-0472">Membrane</keyword>
<dbReference type="RefSeq" id="WP_075767526.1">
    <property type="nucleotide sequence ID" value="NZ_MJIL01000095.1"/>
</dbReference>
<dbReference type="NCBIfam" id="NF041841">
    <property type="entry name" value="his_kin_VxrA"/>
    <property type="match status" value="1"/>
</dbReference>
<dbReference type="CDD" id="cd00082">
    <property type="entry name" value="HisKA"/>
    <property type="match status" value="1"/>
</dbReference>
<dbReference type="PROSITE" id="PS50109">
    <property type="entry name" value="HIS_KIN"/>
    <property type="match status" value="1"/>
</dbReference>
<sequence>MKKYVLLILLFVSGPSLASVENLPDRLSAVRSELLNSEPLATYDFRQLQSRFPNSLLLPSSLLPQSAAYPLKSLKRLYTNAITCKGPWPVSPLVTQPVVFTRAICNNTVLPKGWFVRSGYIHPGGGSYADRYLEKHPDSAEQLDGFLHIQERKLAPTNTILGRLQRMSSNEIQVFIAGAETFISNGELWIRNGNEYHIYDQPTWSFALDKYDITFSRLNQTDFCLVKSGNLCWQEVDKSHLTFYLLVGLLVANVALLIGWGAYRLRIRRRAMQERMLVLQILTHELRTPIASLALTVEGFRRHFDALPESLYDEFRRLTEDSRRLRQLAEASKDYLQANQQELSVQQVDSFNEWIEYLSEPYEDVSLVLDEDRSVNVNIYWLGTCIDNLLSNAQKYGTAPVTLTSSFRDGKLIVRVKDNGPLGSRDWARLRKPFVSEKGLGLGLTIVESMIRRMGGRMKLEGPPTTFILEIPCESNSASG</sequence>
<dbReference type="GO" id="GO:0000155">
    <property type="term" value="F:phosphorelay sensor kinase activity"/>
    <property type="evidence" value="ECO:0007669"/>
    <property type="project" value="InterPro"/>
</dbReference>
<feature type="signal peptide" evidence="10">
    <location>
        <begin position="1"/>
        <end position="18"/>
    </location>
</feature>
<dbReference type="PANTHER" id="PTHR44936:SF9">
    <property type="entry name" value="SENSOR PROTEIN CREC"/>
    <property type="match status" value="1"/>
</dbReference>
<organism evidence="12 13">
    <name type="scientific">Photobacterium proteolyticum</name>
    <dbReference type="NCBI Taxonomy" id="1903952"/>
    <lineage>
        <taxon>Bacteria</taxon>
        <taxon>Pseudomonadati</taxon>
        <taxon>Pseudomonadota</taxon>
        <taxon>Gammaproteobacteria</taxon>
        <taxon>Vibrionales</taxon>
        <taxon>Vibrionaceae</taxon>
        <taxon>Photobacterium</taxon>
    </lineage>
</organism>
<dbReference type="Proteomes" id="UP000186905">
    <property type="component" value="Unassembled WGS sequence"/>
</dbReference>
<comment type="caution">
    <text evidence="12">The sequence shown here is derived from an EMBL/GenBank/DDBJ whole genome shotgun (WGS) entry which is preliminary data.</text>
</comment>
<evidence type="ECO:0000256" key="5">
    <source>
        <dbReference type="ARBA" id="ARBA00022553"/>
    </source>
</evidence>
<dbReference type="InterPro" id="IPR049705">
    <property type="entry name" value="VxrA-like"/>
</dbReference>
<evidence type="ECO:0000256" key="7">
    <source>
        <dbReference type="ARBA" id="ARBA00022777"/>
    </source>
</evidence>
<feature type="transmembrane region" description="Helical" evidence="9">
    <location>
        <begin position="241"/>
        <end position="263"/>
    </location>
</feature>
<keyword evidence="5" id="KW-0597">Phosphoprotein</keyword>
<name>A0A1Q9GAA4_9GAMM</name>
<dbReference type="SUPFAM" id="SSF55874">
    <property type="entry name" value="ATPase domain of HSP90 chaperone/DNA topoisomerase II/histidine kinase"/>
    <property type="match status" value="1"/>
</dbReference>
<keyword evidence="9" id="KW-1133">Transmembrane helix</keyword>
<dbReference type="EC" id="2.7.13.3" evidence="3"/>
<evidence type="ECO:0000256" key="1">
    <source>
        <dbReference type="ARBA" id="ARBA00000085"/>
    </source>
</evidence>
<protein>
    <recommendedName>
        <fullName evidence="3">histidine kinase</fullName>
        <ecNumber evidence="3">2.7.13.3</ecNumber>
    </recommendedName>
</protein>
<evidence type="ECO:0000256" key="9">
    <source>
        <dbReference type="SAM" id="Phobius"/>
    </source>
</evidence>
<proteinExistence type="predicted"/>
<feature type="chain" id="PRO_5012864567" description="histidine kinase" evidence="10">
    <location>
        <begin position="19"/>
        <end position="480"/>
    </location>
</feature>
<dbReference type="SUPFAM" id="SSF47384">
    <property type="entry name" value="Homodimeric domain of signal transducing histidine kinase"/>
    <property type="match status" value="1"/>
</dbReference>